<evidence type="ECO:0000256" key="4">
    <source>
        <dbReference type="ARBA" id="ARBA00023242"/>
    </source>
</evidence>
<dbReference type="GO" id="GO:0005681">
    <property type="term" value="C:spliceosomal complex"/>
    <property type="evidence" value="ECO:0007669"/>
    <property type="project" value="TreeGrafter"/>
</dbReference>
<dbReference type="InterPro" id="IPR011993">
    <property type="entry name" value="PH-like_dom_sf"/>
</dbReference>
<evidence type="ECO:0000256" key="2">
    <source>
        <dbReference type="ARBA" id="ARBA00004496"/>
    </source>
</evidence>
<reference evidence="6" key="1">
    <citation type="submission" date="2022-07" db="EMBL/GenBank/DDBJ databases">
        <title>Phylogenomic reconstructions and comparative analyses of Kickxellomycotina fungi.</title>
        <authorList>
            <person name="Reynolds N.K."/>
            <person name="Stajich J.E."/>
            <person name="Barry K."/>
            <person name="Grigoriev I.V."/>
            <person name="Crous P."/>
            <person name="Smith M.E."/>
        </authorList>
    </citation>
    <scope>NUCLEOTIDE SEQUENCE</scope>
    <source>
        <strain evidence="6">RSA 1196</strain>
    </source>
</reference>
<organism evidence="6 7">
    <name type="scientific">Dispira parvispora</name>
    <dbReference type="NCBI Taxonomy" id="1520584"/>
    <lineage>
        <taxon>Eukaryota</taxon>
        <taxon>Fungi</taxon>
        <taxon>Fungi incertae sedis</taxon>
        <taxon>Zoopagomycota</taxon>
        <taxon>Kickxellomycotina</taxon>
        <taxon>Dimargaritomycetes</taxon>
        <taxon>Dimargaritales</taxon>
        <taxon>Dimargaritaceae</taxon>
        <taxon>Dispira</taxon>
    </lineage>
</organism>
<proteinExistence type="predicted"/>
<evidence type="ECO:0000256" key="5">
    <source>
        <dbReference type="SAM" id="MobiDB-lite"/>
    </source>
</evidence>
<dbReference type="GO" id="GO:0005829">
    <property type="term" value="C:cytosol"/>
    <property type="evidence" value="ECO:0007669"/>
    <property type="project" value="TreeGrafter"/>
</dbReference>
<dbReference type="Gene3D" id="3.30.70.330">
    <property type="match status" value="1"/>
</dbReference>
<dbReference type="PANTHER" id="PTHR21399">
    <property type="entry name" value="CHLORIDE CONDUCTANCE REGULATORY PROTEIN ICLN"/>
    <property type="match status" value="1"/>
</dbReference>
<keyword evidence="3" id="KW-0963">Cytoplasm</keyword>
<dbReference type="Proteomes" id="UP001150925">
    <property type="component" value="Unassembled WGS sequence"/>
</dbReference>
<dbReference type="GO" id="GO:0045292">
    <property type="term" value="P:mRNA cis splicing, via spliceosome"/>
    <property type="evidence" value="ECO:0007669"/>
    <property type="project" value="TreeGrafter"/>
</dbReference>
<sequence length="270" mass="29960">MAQVIRRLPAWLENRTPSTTNSLLRFEVPQVNCIVESAAHAVPKFETGELYITEDLGLALNYPYIVLHALSRTQESSTSDAVDNCIYCQIGATIHNATSQEAGPTNHDSADETSDTEDYDTIGAEVFFVPKDPATLADLYQAISECAALHPDLDASEDELSSDNSSGHDQEGDWEDNWVPGNAAIHLRKAFSEHARIHSIDFRRDDTVGYIRLQSPGARRLVEKLNIIGMRVNGYPLALEWLEGMNETLKVEGFDHVAITSYRTLVLTNI</sequence>
<dbReference type="AlphaFoldDB" id="A0A9W8AX77"/>
<dbReference type="PANTHER" id="PTHR21399:SF0">
    <property type="entry name" value="METHYLOSOME SUBUNIT PICLN"/>
    <property type="match status" value="1"/>
</dbReference>
<evidence type="ECO:0000313" key="7">
    <source>
        <dbReference type="Proteomes" id="UP001150925"/>
    </source>
</evidence>
<dbReference type="GO" id="GO:0000387">
    <property type="term" value="P:spliceosomal snRNP assembly"/>
    <property type="evidence" value="ECO:0007669"/>
    <property type="project" value="TreeGrafter"/>
</dbReference>
<keyword evidence="7" id="KW-1185">Reference proteome</keyword>
<gene>
    <name evidence="6" type="ORF">IWQ62_000336</name>
</gene>
<dbReference type="Pfam" id="PF03517">
    <property type="entry name" value="Voldacs"/>
    <property type="match status" value="1"/>
</dbReference>
<evidence type="ECO:0000256" key="3">
    <source>
        <dbReference type="ARBA" id="ARBA00022490"/>
    </source>
</evidence>
<dbReference type="InterPro" id="IPR039924">
    <property type="entry name" value="ICln/Lot5/Saf5"/>
</dbReference>
<comment type="caution">
    <text evidence="6">The sequence shown here is derived from an EMBL/GenBank/DDBJ whole genome shotgun (WGS) entry which is preliminary data.</text>
</comment>
<accession>A0A9W8AX77</accession>
<evidence type="ECO:0000313" key="6">
    <source>
        <dbReference type="EMBL" id="KAJ1969880.1"/>
    </source>
</evidence>
<protein>
    <submittedName>
        <fullName evidence="6">Uncharacterized protein</fullName>
    </submittedName>
</protein>
<evidence type="ECO:0000256" key="1">
    <source>
        <dbReference type="ARBA" id="ARBA00004123"/>
    </source>
</evidence>
<comment type="subcellular location">
    <subcellularLocation>
        <location evidence="2">Cytoplasm</location>
    </subcellularLocation>
    <subcellularLocation>
        <location evidence="1">Nucleus</location>
    </subcellularLocation>
</comment>
<dbReference type="EMBL" id="JANBPY010000016">
    <property type="protein sequence ID" value="KAJ1969880.1"/>
    <property type="molecule type" value="Genomic_DNA"/>
</dbReference>
<dbReference type="Gene3D" id="2.30.29.30">
    <property type="entry name" value="Pleckstrin-homology domain (PH domain)/Phosphotyrosine-binding domain (PTB)"/>
    <property type="match status" value="1"/>
</dbReference>
<dbReference type="OrthoDB" id="19714at2759"/>
<name>A0A9W8AX77_9FUNG</name>
<feature type="region of interest" description="Disordered" evidence="5">
    <location>
        <begin position="154"/>
        <end position="175"/>
    </location>
</feature>
<keyword evidence="4" id="KW-0539">Nucleus</keyword>
<dbReference type="InterPro" id="IPR012677">
    <property type="entry name" value="Nucleotide-bd_a/b_plait_sf"/>
</dbReference>
<dbReference type="GO" id="GO:0034715">
    <property type="term" value="C:pICln-Sm protein complex"/>
    <property type="evidence" value="ECO:0007669"/>
    <property type="project" value="TreeGrafter"/>
</dbReference>